<organism evidence="3 4">
    <name type="scientific">Chelativorans salis</name>
    <dbReference type="NCBI Taxonomy" id="2978478"/>
    <lineage>
        <taxon>Bacteria</taxon>
        <taxon>Pseudomonadati</taxon>
        <taxon>Pseudomonadota</taxon>
        <taxon>Alphaproteobacteria</taxon>
        <taxon>Hyphomicrobiales</taxon>
        <taxon>Phyllobacteriaceae</taxon>
        <taxon>Chelativorans</taxon>
    </lineage>
</organism>
<dbReference type="PROSITE" id="PS51318">
    <property type="entry name" value="TAT"/>
    <property type="match status" value="1"/>
</dbReference>
<dbReference type="SUPFAM" id="SSF53383">
    <property type="entry name" value="PLP-dependent transferases"/>
    <property type="match status" value="1"/>
</dbReference>
<dbReference type="Gene3D" id="3.90.1150.10">
    <property type="entry name" value="Aspartate Aminotransferase, domain 1"/>
    <property type="match status" value="1"/>
</dbReference>
<dbReference type="PANTHER" id="PTHR43586">
    <property type="entry name" value="CYSTEINE DESULFURASE"/>
    <property type="match status" value="1"/>
</dbReference>
<keyword evidence="3" id="KW-0032">Aminotransferase</keyword>
<dbReference type="InterPro" id="IPR000192">
    <property type="entry name" value="Aminotrans_V_dom"/>
</dbReference>
<evidence type="ECO:0000256" key="1">
    <source>
        <dbReference type="ARBA" id="ARBA00022898"/>
    </source>
</evidence>
<dbReference type="InterPro" id="IPR015424">
    <property type="entry name" value="PyrdxlP-dep_Trfase"/>
</dbReference>
<dbReference type="Pfam" id="PF00266">
    <property type="entry name" value="Aminotran_5"/>
    <property type="match status" value="1"/>
</dbReference>
<dbReference type="Proteomes" id="UP001320831">
    <property type="component" value="Unassembled WGS sequence"/>
</dbReference>
<protein>
    <submittedName>
        <fullName evidence="3">Aminotransferase class V-fold PLP-dependent enzyme</fullName>
    </submittedName>
</protein>
<keyword evidence="3" id="KW-0808">Transferase</keyword>
<dbReference type="InterPro" id="IPR015422">
    <property type="entry name" value="PyrdxlP-dep_Trfase_small"/>
</dbReference>
<dbReference type="InterPro" id="IPR015421">
    <property type="entry name" value="PyrdxlP-dep_Trfase_major"/>
</dbReference>
<name>A0ABT2LX05_9HYPH</name>
<proteinExistence type="predicted"/>
<comment type="caution">
    <text evidence="3">The sequence shown here is derived from an EMBL/GenBank/DDBJ whole genome shotgun (WGS) entry which is preliminary data.</text>
</comment>
<keyword evidence="1" id="KW-0663">Pyridoxal phosphate</keyword>
<evidence type="ECO:0000259" key="2">
    <source>
        <dbReference type="Pfam" id="PF00266"/>
    </source>
</evidence>
<dbReference type="EMBL" id="JAOCZP010000013">
    <property type="protein sequence ID" value="MCT7378402.1"/>
    <property type="molecule type" value="Genomic_DNA"/>
</dbReference>
<dbReference type="InterPro" id="IPR006311">
    <property type="entry name" value="TAT_signal"/>
</dbReference>
<evidence type="ECO:0000313" key="3">
    <source>
        <dbReference type="EMBL" id="MCT7378402.1"/>
    </source>
</evidence>
<gene>
    <name evidence="3" type="ORF">N5A92_25665</name>
</gene>
<dbReference type="RefSeq" id="WP_260907330.1">
    <property type="nucleotide sequence ID" value="NZ_JAOCZP010000013.1"/>
</dbReference>
<dbReference type="Gene3D" id="3.40.640.10">
    <property type="entry name" value="Type I PLP-dependent aspartate aminotransferase-like (Major domain)"/>
    <property type="match status" value="1"/>
</dbReference>
<dbReference type="GO" id="GO:0008483">
    <property type="term" value="F:transaminase activity"/>
    <property type="evidence" value="ECO:0007669"/>
    <property type="project" value="UniProtKB-KW"/>
</dbReference>
<sequence length="434" mass="46591">MSLSRRAILKASGVAAVTVASGARVPEAVAQGGDPGSWEWLRGLFDLSPDTVHMSSMLLASHPRPVREAIEEHRRALDADPVRYLARNDNRLTAAARQAAGEYLGIHSSHVALTDSTTMGVGLVYTGLKLRPGDDVLTTTEDYYVTHESLRLAAERTGAAVRKIPLFERVEEASEDEIVTRIVEAVRPRTRLVALTWVHSNTGLKLPVAAVAAALREVNAERDEEDQVLLGLDAVHGFGVEDARFAELGCDFFMAGCHKWLFGPRGTGIAALSDRGLALARPSIPSFTDDAVFSAWLQEDGAPPGGNSGPRMTPGGFKPFEHIWALPEAFALHSQIGRERVAERTHVLAGALKDALSGLPNVAVRTPRDASLSAGIVSFDVEGAHPEAVVSSLRSRNIIASAAPYAVQHVRLTPSIRNSEGEIERVAAALREIV</sequence>
<keyword evidence="4" id="KW-1185">Reference proteome</keyword>
<evidence type="ECO:0000313" key="4">
    <source>
        <dbReference type="Proteomes" id="UP001320831"/>
    </source>
</evidence>
<feature type="domain" description="Aminotransferase class V" evidence="2">
    <location>
        <begin position="62"/>
        <end position="402"/>
    </location>
</feature>
<dbReference type="PANTHER" id="PTHR43586:SF8">
    <property type="entry name" value="CYSTEINE DESULFURASE 1, CHLOROPLASTIC"/>
    <property type="match status" value="1"/>
</dbReference>
<accession>A0ABT2LX05</accession>
<reference evidence="3 4" key="1">
    <citation type="submission" date="2022-09" db="EMBL/GenBank/DDBJ databases">
        <title>Chelativorans salina sp. nov., a novel slightly halophilic bacterium isolated from a saline lake sediment enrichment.</title>
        <authorList>
            <person name="Gao L."/>
            <person name="Fang B.-Z."/>
            <person name="Li W.-J."/>
        </authorList>
    </citation>
    <scope>NUCLEOTIDE SEQUENCE [LARGE SCALE GENOMIC DNA]</scope>
    <source>
        <strain evidence="3 4">EGI FJ00035</strain>
    </source>
</reference>